<comment type="caution">
    <text evidence="2">The sequence shown here is derived from an EMBL/GenBank/DDBJ whole genome shotgun (WGS) entry which is preliminary data.</text>
</comment>
<gene>
    <name evidence="2" type="ORF">ACFPWV_36740</name>
</gene>
<reference evidence="3" key="1">
    <citation type="journal article" date="2019" name="Int. J. Syst. Evol. Microbiol.">
        <title>The Global Catalogue of Microorganisms (GCM) 10K type strain sequencing project: providing services to taxonomists for standard genome sequencing and annotation.</title>
        <authorList>
            <consortium name="The Broad Institute Genomics Platform"/>
            <consortium name="The Broad Institute Genome Sequencing Center for Infectious Disease"/>
            <person name="Wu L."/>
            <person name="Ma J."/>
        </authorList>
    </citation>
    <scope>NUCLEOTIDE SEQUENCE [LARGE SCALE GENOMIC DNA]</scope>
    <source>
        <strain evidence="3">CGMCC 4.7131</strain>
    </source>
</reference>
<keyword evidence="3" id="KW-1185">Reference proteome</keyword>
<proteinExistence type="predicted"/>
<dbReference type="Proteomes" id="UP001596035">
    <property type="component" value="Unassembled WGS sequence"/>
</dbReference>
<evidence type="ECO:0000313" key="2">
    <source>
        <dbReference type="EMBL" id="MFC5245393.1"/>
    </source>
</evidence>
<organism evidence="2 3">
    <name type="scientific">Streptomyces atrovirens</name>
    <dbReference type="NCBI Taxonomy" id="285556"/>
    <lineage>
        <taxon>Bacteria</taxon>
        <taxon>Bacillati</taxon>
        <taxon>Actinomycetota</taxon>
        <taxon>Actinomycetes</taxon>
        <taxon>Kitasatosporales</taxon>
        <taxon>Streptomycetaceae</taxon>
        <taxon>Streptomyces</taxon>
    </lineage>
</organism>
<sequence length="79" mass="8195">MSVTKFSPVPKPKIGVGPRMPPPYELSELIGVCRAEPDRGEDAERQQATEGQGAGADHPGEVGGAELESVLDVRPAGTA</sequence>
<protein>
    <submittedName>
        <fullName evidence="2">Uncharacterized protein</fullName>
    </submittedName>
</protein>
<feature type="region of interest" description="Disordered" evidence="1">
    <location>
        <begin position="1"/>
        <end position="23"/>
    </location>
</feature>
<feature type="compositionally biased region" description="Basic and acidic residues" evidence="1">
    <location>
        <begin position="35"/>
        <end position="47"/>
    </location>
</feature>
<dbReference type="EMBL" id="JBHSKN010000038">
    <property type="protein sequence ID" value="MFC5245393.1"/>
    <property type="molecule type" value="Genomic_DNA"/>
</dbReference>
<name>A0ABW0E2Y7_9ACTN</name>
<evidence type="ECO:0000313" key="3">
    <source>
        <dbReference type="Proteomes" id="UP001596035"/>
    </source>
</evidence>
<accession>A0ABW0E2Y7</accession>
<evidence type="ECO:0000256" key="1">
    <source>
        <dbReference type="SAM" id="MobiDB-lite"/>
    </source>
</evidence>
<feature type="region of interest" description="Disordered" evidence="1">
    <location>
        <begin position="35"/>
        <end position="79"/>
    </location>
</feature>
<dbReference type="RefSeq" id="WP_344567207.1">
    <property type="nucleotide sequence ID" value="NZ_BAAATG010000052.1"/>
</dbReference>